<feature type="transmembrane region" description="Helical" evidence="2">
    <location>
        <begin position="305"/>
        <end position="324"/>
    </location>
</feature>
<name>A0A8M1K5L7_CLUHA</name>
<dbReference type="KEGG" id="char:122128652"/>
<dbReference type="InterPro" id="IPR038900">
    <property type="entry name" value="TMC"/>
</dbReference>
<evidence type="ECO:0000313" key="3">
    <source>
        <dbReference type="Proteomes" id="UP000515152"/>
    </source>
</evidence>
<protein>
    <submittedName>
        <fullName evidence="4">Transmembrane channel-like protein 5</fullName>
    </submittedName>
</protein>
<evidence type="ECO:0000256" key="2">
    <source>
        <dbReference type="SAM" id="Phobius"/>
    </source>
</evidence>
<evidence type="ECO:0000313" key="4">
    <source>
        <dbReference type="RefSeq" id="XP_042559002.1"/>
    </source>
</evidence>
<dbReference type="GO" id="GO:0008381">
    <property type="term" value="F:mechanosensitive monoatomic ion channel activity"/>
    <property type="evidence" value="ECO:0007669"/>
    <property type="project" value="TreeGrafter"/>
</dbReference>
<keyword evidence="2" id="KW-0472">Membrane</keyword>
<dbReference type="AlphaFoldDB" id="A0A8M1K5L7"/>
<dbReference type="GO" id="GO:0005886">
    <property type="term" value="C:plasma membrane"/>
    <property type="evidence" value="ECO:0007669"/>
    <property type="project" value="InterPro"/>
</dbReference>
<gene>
    <name evidence="4" type="primary">LOC122128652</name>
</gene>
<feature type="transmembrane region" description="Helical" evidence="2">
    <location>
        <begin position="233"/>
        <end position="254"/>
    </location>
</feature>
<organism evidence="3 4">
    <name type="scientific">Clupea harengus</name>
    <name type="common">Atlantic herring</name>
    <dbReference type="NCBI Taxonomy" id="7950"/>
    <lineage>
        <taxon>Eukaryota</taxon>
        <taxon>Metazoa</taxon>
        <taxon>Chordata</taxon>
        <taxon>Craniata</taxon>
        <taxon>Vertebrata</taxon>
        <taxon>Euteleostomi</taxon>
        <taxon>Actinopterygii</taxon>
        <taxon>Neopterygii</taxon>
        <taxon>Teleostei</taxon>
        <taxon>Clupei</taxon>
        <taxon>Clupeiformes</taxon>
        <taxon>Clupeoidei</taxon>
        <taxon>Clupeidae</taxon>
        <taxon>Clupea</taxon>
    </lineage>
</organism>
<dbReference type="OrthoDB" id="8847564at2759"/>
<dbReference type="RefSeq" id="XP_042559002.1">
    <property type="nucleotide sequence ID" value="XM_042703068.1"/>
</dbReference>
<feature type="compositionally biased region" description="Polar residues" evidence="1">
    <location>
        <begin position="14"/>
        <end position="23"/>
    </location>
</feature>
<accession>A0A8M1K5L7</accession>
<keyword evidence="3" id="KW-1185">Reference proteome</keyword>
<reference evidence="4" key="1">
    <citation type="submission" date="2025-08" db="UniProtKB">
        <authorList>
            <consortium name="RefSeq"/>
        </authorList>
    </citation>
    <scope>IDENTIFICATION</scope>
</reference>
<keyword evidence="2" id="KW-0812">Transmembrane</keyword>
<dbReference type="GeneID" id="122128652"/>
<dbReference type="Proteomes" id="UP000515152">
    <property type="component" value="Chromosome 1"/>
</dbReference>
<keyword evidence="2" id="KW-1133">Transmembrane helix</keyword>
<proteinExistence type="predicted"/>
<feature type="region of interest" description="Disordered" evidence="1">
    <location>
        <begin position="1"/>
        <end position="47"/>
    </location>
</feature>
<dbReference type="PANTHER" id="PTHR23302">
    <property type="entry name" value="TRANSMEMBRANE CHANNEL-RELATED"/>
    <property type="match status" value="1"/>
</dbReference>
<sequence length="325" mass="36739">MSRQYGTLGAPHKQPTNPNSSKRLSSHHHGNMDVLDEGGKSNESSTSVEEIYLPPQLGSSKWQQNRASVSSKATLDTTRRYTVNISNTCLDRTGLDCKNRTGKKTLLPRRSSSDLCKLGLSEEEIKTEIENDTLELVRDLVKMPRKTRTQAVRSLPVSCEEKRDIRHRVLQGKISKGSLKRTCCTDCSEQVSLSLRRCWASVTACRERLALWHGAMKDIGGRFGSAVLSYFHFLKWLFMFNIFLLLFNLSFITVPEIVHMHNSTNNSTFKGLELLTGTGYFDKSVLFYGGYNGEVIKVGAYDMQLAYLLSMFTYMMLCGISIVYR</sequence>
<evidence type="ECO:0000256" key="1">
    <source>
        <dbReference type="SAM" id="MobiDB-lite"/>
    </source>
</evidence>
<dbReference type="PANTHER" id="PTHR23302:SF5">
    <property type="entry name" value="TRANSMEMBRANE CHANNEL-LIKE PROTEIN 5"/>
    <property type="match status" value="1"/>
</dbReference>